<protein>
    <submittedName>
        <fullName evidence="2">Lipoprotein LipL46</fullName>
    </submittedName>
</protein>
<evidence type="ECO:0000313" key="2">
    <source>
        <dbReference type="EMBL" id="MCW7530637.1"/>
    </source>
</evidence>
<dbReference type="AlphaFoldDB" id="A0AAW5VH36"/>
<dbReference type="Gene3D" id="3.30.1660.40">
    <property type="entry name" value="FlgT, N-terminal domain"/>
    <property type="match status" value="1"/>
</dbReference>
<evidence type="ECO:0000256" key="1">
    <source>
        <dbReference type="SAM" id="SignalP"/>
    </source>
</evidence>
<feature type="chain" id="PRO_5043689283" evidence="1">
    <location>
        <begin position="26"/>
        <end position="411"/>
    </location>
</feature>
<organism evidence="2 3">
    <name type="scientific">Leptospira soteropolitanensis</name>
    <dbReference type="NCBI Taxonomy" id="2950025"/>
    <lineage>
        <taxon>Bacteria</taxon>
        <taxon>Pseudomonadati</taxon>
        <taxon>Spirochaetota</taxon>
        <taxon>Spirochaetia</taxon>
        <taxon>Leptospirales</taxon>
        <taxon>Leptospiraceae</taxon>
        <taxon>Leptospira</taxon>
    </lineage>
</organism>
<accession>A0AAW5VH36</accession>
<keyword evidence="1" id="KW-0732">Signal</keyword>
<dbReference type="Proteomes" id="UP001208540">
    <property type="component" value="Unassembled WGS sequence"/>
</dbReference>
<dbReference type="NCBIfam" id="NF033164">
    <property type="entry name" value="lipo_LipL46"/>
    <property type="match status" value="1"/>
</dbReference>
<dbReference type="InterPro" id="IPR038180">
    <property type="entry name" value="FlgT_N_sf"/>
</dbReference>
<comment type="caution">
    <text evidence="2">The sequence shown here is derived from an EMBL/GenBank/DDBJ whole genome shotgun (WGS) entry which is preliminary data.</text>
</comment>
<dbReference type="PROSITE" id="PS51257">
    <property type="entry name" value="PROKAR_LIPOPROTEIN"/>
    <property type="match status" value="1"/>
</dbReference>
<evidence type="ECO:0000313" key="3">
    <source>
        <dbReference type="Proteomes" id="UP001208540"/>
    </source>
</evidence>
<name>A0AAW5VH36_9LEPT</name>
<dbReference type="EMBL" id="JAMQPL010000004">
    <property type="protein sequence ID" value="MCW7530637.1"/>
    <property type="molecule type" value="Genomic_DNA"/>
</dbReference>
<feature type="signal peptide" evidence="1">
    <location>
        <begin position="1"/>
        <end position="25"/>
    </location>
</feature>
<gene>
    <name evidence="2" type="ORF">ND862_10460</name>
</gene>
<proteinExistence type="predicted"/>
<keyword evidence="2" id="KW-0449">Lipoprotein</keyword>
<reference evidence="2" key="1">
    <citation type="submission" date="2022-06" db="EMBL/GenBank/DDBJ databases">
        <title>Leptospira isolates from biofilms formed at urban environments.</title>
        <authorList>
            <person name="Ribeiro P.S."/>
            <person name="Sousa T."/>
            <person name="Carvalho N."/>
            <person name="Aburjaile F."/>
            <person name="Neves F."/>
            <person name="Oliveira D."/>
            <person name="Blanco L."/>
            <person name="Lima J."/>
            <person name="Costa F."/>
            <person name="Brenig B."/>
            <person name="Soares S."/>
            <person name="Ramos R."/>
            <person name="Goes-Neto A."/>
            <person name="Matiuzzi M."/>
            <person name="Azevedo V."/>
            <person name="Ristow P."/>
        </authorList>
    </citation>
    <scope>NUCLEOTIDE SEQUENCE</scope>
    <source>
        <strain evidence="2">VSF20</strain>
    </source>
</reference>
<sequence length="411" mass="44981">MSFMFNRLRLAPLTGVLILTILACAGSNSAQKQPTLPDNVVTAMGEAPIYQGDLALARNKALKDAKLNAIRKLVGEQITEKSGVSDGQSLGSKLYGKTDSFVKKYDIISEEQWKLDTQDMIRLNVRCEVEATKLSTAVDALLDDVGNPRIAVLVQTVVNGKSYPIGSATNIAEAELIEKLRTKGNKVVDSSQLTSLLKKNPSLAKLDLTSVEEGSPLLSLAQDSGAEVLIVAKVSTTDQKPVVLPGGKKTDFLSSAATGPYRIIQLWGDGKIFGSGSLEGRGADITQEVSREQAVKDWANLVSGKVGKQIKDEWFKLTEQNTVILKFKGLGLEDAINFKNDLMEYTSVKQINDRKTEMNGSEWELTYPGKESMFAEELMYKKDSSFRFLSSKTLNINSSKRGVVEAEFRNK</sequence>